<dbReference type="PANTHER" id="PTHR17630">
    <property type="entry name" value="DIENELACTONE HYDROLASE"/>
    <property type="match status" value="1"/>
</dbReference>
<evidence type="ECO:0000256" key="1">
    <source>
        <dbReference type="SAM" id="MobiDB-lite"/>
    </source>
</evidence>
<proteinExistence type="predicted"/>
<protein>
    <recommendedName>
        <fullName evidence="2">Dienelactone hydrolase domain-containing protein</fullName>
    </recommendedName>
</protein>
<evidence type="ECO:0000259" key="2">
    <source>
        <dbReference type="Pfam" id="PF01738"/>
    </source>
</evidence>
<feature type="compositionally biased region" description="Basic and acidic residues" evidence="1">
    <location>
        <begin position="210"/>
        <end position="219"/>
    </location>
</feature>
<feature type="domain" description="Dienelactone hydrolase" evidence="2">
    <location>
        <begin position="99"/>
        <end position="202"/>
    </location>
</feature>
<feature type="region of interest" description="Disordered" evidence="1">
    <location>
        <begin position="200"/>
        <end position="219"/>
    </location>
</feature>
<gene>
    <name evidence="3" type="ORF">SNEC2469_LOCUS7578</name>
</gene>
<dbReference type="OrthoDB" id="17560at2759"/>
<dbReference type="EMBL" id="CAJNJA010012818">
    <property type="protein sequence ID" value="CAE7305676.1"/>
    <property type="molecule type" value="Genomic_DNA"/>
</dbReference>
<evidence type="ECO:0000313" key="4">
    <source>
        <dbReference type="Proteomes" id="UP000601435"/>
    </source>
</evidence>
<evidence type="ECO:0000313" key="3">
    <source>
        <dbReference type="EMBL" id="CAE7305676.1"/>
    </source>
</evidence>
<dbReference type="Proteomes" id="UP000601435">
    <property type="component" value="Unassembled WGS sequence"/>
</dbReference>
<organism evidence="3 4">
    <name type="scientific">Symbiodinium necroappetens</name>
    <dbReference type="NCBI Taxonomy" id="1628268"/>
    <lineage>
        <taxon>Eukaryota</taxon>
        <taxon>Sar</taxon>
        <taxon>Alveolata</taxon>
        <taxon>Dinophyceae</taxon>
        <taxon>Suessiales</taxon>
        <taxon>Symbiodiniaceae</taxon>
        <taxon>Symbiodinium</taxon>
    </lineage>
</organism>
<dbReference type="SUPFAM" id="SSF53474">
    <property type="entry name" value="alpha/beta-Hydrolases"/>
    <property type="match status" value="1"/>
</dbReference>
<reference evidence="3" key="1">
    <citation type="submission" date="2021-02" db="EMBL/GenBank/DDBJ databases">
        <authorList>
            <person name="Dougan E. K."/>
            <person name="Rhodes N."/>
            <person name="Thang M."/>
            <person name="Chan C."/>
        </authorList>
    </citation>
    <scope>NUCLEOTIDE SEQUENCE</scope>
</reference>
<sequence length="219" mass="24628">MFYCIMQNTMYLQAGRHRRICDQMAEAVPNSLVCMPDFFHGDPIAPDYSSYSSWASLRLKLYMPKMLYRIRYRYSWGVLAPQIQKLTDALAAKYPEVPMFAYGFCWGGYVVAKASTLGTFRGVVAFHPSVLVCKLQYSPHGQKEEDLAKEVRCPQLMIPASNDDPHVKPGGGFMSIVTAAHPASKSVVYENMIHGWMTRGADDPMLPQKEGAETVKESQ</sequence>
<dbReference type="Gene3D" id="3.40.50.1820">
    <property type="entry name" value="alpha/beta hydrolase"/>
    <property type="match status" value="1"/>
</dbReference>
<accession>A0A812N6Y1</accession>
<dbReference type="InterPro" id="IPR029058">
    <property type="entry name" value="AB_hydrolase_fold"/>
</dbReference>
<comment type="caution">
    <text evidence="3">The sequence shown here is derived from an EMBL/GenBank/DDBJ whole genome shotgun (WGS) entry which is preliminary data.</text>
</comment>
<keyword evidence="4" id="KW-1185">Reference proteome</keyword>
<feature type="non-terminal residue" evidence="3">
    <location>
        <position position="219"/>
    </location>
</feature>
<name>A0A812N6Y1_9DINO</name>
<dbReference type="AlphaFoldDB" id="A0A812N6Y1"/>
<dbReference type="InterPro" id="IPR002925">
    <property type="entry name" value="Dienelactn_hydro"/>
</dbReference>
<dbReference type="GO" id="GO:0016787">
    <property type="term" value="F:hydrolase activity"/>
    <property type="evidence" value="ECO:0007669"/>
    <property type="project" value="InterPro"/>
</dbReference>
<dbReference type="Pfam" id="PF01738">
    <property type="entry name" value="DLH"/>
    <property type="match status" value="1"/>
</dbReference>
<dbReference type="PANTHER" id="PTHR17630:SF44">
    <property type="entry name" value="PROTEIN AIM2"/>
    <property type="match status" value="1"/>
</dbReference>